<evidence type="ECO:0000313" key="1">
    <source>
        <dbReference type="EMBL" id="GGB93572.1"/>
    </source>
</evidence>
<keyword evidence="2" id="KW-1185">Reference proteome</keyword>
<dbReference type="EMBL" id="BMIJ01000004">
    <property type="protein sequence ID" value="GGB93572.1"/>
    <property type="molecule type" value="Genomic_DNA"/>
</dbReference>
<proteinExistence type="predicted"/>
<evidence type="ECO:0000313" key="2">
    <source>
        <dbReference type="Proteomes" id="UP000629025"/>
    </source>
</evidence>
<dbReference type="Proteomes" id="UP000629025">
    <property type="component" value="Unassembled WGS sequence"/>
</dbReference>
<protein>
    <submittedName>
        <fullName evidence="1">PE family protein</fullName>
    </submittedName>
</protein>
<gene>
    <name evidence="1" type="primary">PE_PGRS5</name>
    <name evidence="1" type="ORF">GCM10011352_19530</name>
</gene>
<reference evidence="2" key="1">
    <citation type="journal article" date="2019" name="Int. J. Syst. Evol. Microbiol.">
        <title>The Global Catalogue of Microorganisms (GCM) 10K type strain sequencing project: providing services to taxonomists for standard genome sequencing and annotation.</title>
        <authorList>
            <consortium name="The Broad Institute Genomics Platform"/>
            <consortium name="The Broad Institute Genome Sequencing Center for Infectious Disease"/>
            <person name="Wu L."/>
            <person name="Ma J."/>
        </authorList>
    </citation>
    <scope>NUCLEOTIDE SEQUENCE [LARGE SCALE GENOMIC DNA]</scope>
    <source>
        <strain evidence="2">CGMCC 1.15341</strain>
    </source>
</reference>
<accession>A0ABQ1KBB0</accession>
<dbReference type="RefSeq" id="WP_188747788.1">
    <property type="nucleotide sequence ID" value="NZ_BMIJ01000004.1"/>
</dbReference>
<sequence>MTTSTWNTQPESGDWNTAANWTPTGEPTQSAAFGSSSQTAISFSATSNARIEAIEFTEDASAYTFTFGPCTTPALTIAGAGVSNRSGQQQSFIVASTSSGFRNPQLQFINSASAGGNDTYYCAGPESEQGYGGGVICFHDKATAGSAWFKVWTGAGAPPEHNTVGGEVAFCDSSSADNASFTIYGSLGADGDTFGNVVFHDSATAANASFTNVGGTVSGGDGGNTQFYGNSTAAYGVYNNWGGTHAKANGGDVAFDATATGGQGRFHNFAAPVAGAYGGVTSFNNNPPHMNTQGATAGNGTYINYGARQGEQGGGGHLEFSARYGSPTGANACIVNYGSAIASKSSAGHTIFSINLPTEYFPTAGNASIWNHPAEGAEAAAGFTEFSVYGKGCAGSNLPTAGDAVLFNLGGYSDRAAGGYTVFSGASTAGNARLIAYGGTNGGYGGKIAFYDEASGGTASVQLLGNGELDIGNHNGGLTIGELDLSGGILSVQLGGEATGLNVSGALSINASRVVFSFWKKQGGGFAFNTPYTLLTNANLSSFSAAQFAGNSLDGVEPTFAIVGDALQVSFLQS</sequence>
<organism evidence="1 2">
    <name type="scientific">Marinobacterium zhoushanense</name>
    <dbReference type="NCBI Taxonomy" id="1679163"/>
    <lineage>
        <taxon>Bacteria</taxon>
        <taxon>Pseudomonadati</taxon>
        <taxon>Pseudomonadota</taxon>
        <taxon>Gammaproteobacteria</taxon>
        <taxon>Oceanospirillales</taxon>
        <taxon>Oceanospirillaceae</taxon>
        <taxon>Marinobacterium</taxon>
    </lineage>
</organism>
<name>A0ABQ1KBB0_9GAMM</name>
<comment type="caution">
    <text evidence="1">The sequence shown here is derived from an EMBL/GenBank/DDBJ whole genome shotgun (WGS) entry which is preliminary data.</text>
</comment>